<dbReference type="Proteomes" id="UP000321386">
    <property type="component" value="Unassembled WGS sequence"/>
</dbReference>
<sequence length="311" mass="32050">MATLNGWPAVGESAVVRMFVGGDANGATVLSGDVATAFRWLLEQFHARVEPIKEVNGWRSAAFNKQIGGAARSNHISGTAVDVNGAKHPFEHHHPGRPYSSGFTNAQGRTVRAILKESGGLFGWGLDFPVGRRDAMHFELANGTTKADVASFVAKLRAGKAATLAATTQEEEEDMPTAEEIAQAVWSYRNAELERKDTYAILRRTSANAEAAAHAAIDAQGIADAIAAALPDGNLTRADVRRAARLAIQDVLAAQAPAPEPKAPSAGKKSAAGPKAAGPKAAGPKAAGTKAAGTKAGPKAAAGAKEPAPTA</sequence>
<accession>A0A510UW16</accession>
<evidence type="ECO:0000256" key="1">
    <source>
        <dbReference type="SAM" id="MobiDB-lite"/>
    </source>
</evidence>
<protein>
    <recommendedName>
        <fullName evidence="2">Peptidase M15A C-terminal domain-containing protein</fullName>
    </recommendedName>
</protein>
<dbReference type="AlphaFoldDB" id="A0A510UW16"/>
<keyword evidence="4" id="KW-1185">Reference proteome</keyword>
<dbReference type="OrthoDB" id="9810670at2"/>
<evidence type="ECO:0000313" key="3">
    <source>
        <dbReference type="EMBL" id="GEK16985.1"/>
    </source>
</evidence>
<gene>
    <name evidence="3" type="ORF">CPE01_07180</name>
</gene>
<reference evidence="3 4" key="1">
    <citation type="submission" date="2019-07" db="EMBL/GenBank/DDBJ databases">
        <title>Whole genome shotgun sequence of Cellulomonas persica NBRC 101101.</title>
        <authorList>
            <person name="Hosoyama A."/>
            <person name="Uohara A."/>
            <person name="Ohji S."/>
            <person name="Ichikawa N."/>
        </authorList>
    </citation>
    <scope>NUCLEOTIDE SEQUENCE [LARGE SCALE GENOMIC DNA]</scope>
    <source>
        <strain evidence="3 4">NBRC 101101</strain>
    </source>
</reference>
<comment type="caution">
    <text evidence="3">The sequence shown here is derived from an EMBL/GenBank/DDBJ whole genome shotgun (WGS) entry which is preliminary data.</text>
</comment>
<organism evidence="3 4">
    <name type="scientific">Cellulomonas persica</name>
    <dbReference type="NCBI Taxonomy" id="76861"/>
    <lineage>
        <taxon>Bacteria</taxon>
        <taxon>Bacillati</taxon>
        <taxon>Actinomycetota</taxon>
        <taxon>Actinomycetes</taxon>
        <taxon>Micrococcales</taxon>
        <taxon>Cellulomonadaceae</taxon>
        <taxon>Cellulomonas</taxon>
    </lineage>
</organism>
<dbReference type="InterPro" id="IPR013230">
    <property type="entry name" value="Peptidase_M15A_C"/>
</dbReference>
<dbReference type="RefSeq" id="WP_146805285.1">
    <property type="nucleotide sequence ID" value="NZ_BJUA01000003.1"/>
</dbReference>
<evidence type="ECO:0000313" key="4">
    <source>
        <dbReference type="Proteomes" id="UP000321386"/>
    </source>
</evidence>
<dbReference type="EMBL" id="BJUA01000003">
    <property type="protein sequence ID" value="GEK16985.1"/>
    <property type="molecule type" value="Genomic_DNA"/>
</dbReference>
<dbReference type="InterPro" id="IPR009045">
    <property type="entry name" value="Zn_M74/Hedgehog-like"/>
</dbReference>
<proteinExistence type="predicted"/>
<dbReference type="Pfam" id="PF08291">
    <property type="entry name" value="Peptidase_M15_3"/>
    <property type="match status" value="1"/>
</dbReference>
<dbReference type="Gene3D" id="3.30.1380.10">
    <property type="match status" value="1"/>
</dbReference>
<evidence type="ECO:0000259" key="2">
    <source>
        <dbReference type="Pfam" id="PF08291"/>
    </source>
</evidence>
<name>A0A510UW16_9CELL</name>
<feature type="region of interest" description="Disordered" evidence="1">
    <location>
        <begin position="256"/>
        <end position="311"/>
    </location>
</feature>
<dbReference type="SUPFAM" id="SSF55166">
    <property type="entry name" value="Hedgehog/DD-peptidase"/>
    <property type="match status" value="1"/>
</dbReference>
<feature type="domain" description="Peptidase M15A C-terminal" evidence="2">
    <location>
        <begin position="44"/>
        <end position="91"/>
    </location>
</feature>